<dbReference type="AlphaFoldDB" id="S4A337"/>
<feature type="compositionally biased region" description="Acidic residues" evidence="1">
    <location>
        <begin position="89"/>
        <end position="99"/>
    </location>
</feature>
<organism evidence="2 3">
    <name type="scientific">Streptomyces aurantiacus JA 4570</name>
    <dbReference type="NCBI Taxonomy" id="1286094"/>
    <lineage>
        <taxon>Bacteria</taxon>
        <taxon>Bacillati</taxon>
        <taxon>Actinomycetota</taxon>
        <taxon>Actinomycetes</taxon>
        <taxon>Kitasatosporales</taxon>
        <taxon>Streptomycetaceae</taxon>
        <taxon>Streptomyces</taxon>
        <taxon>Streptomyces aurantiacus group</taxon>
    </lineage>
</organism>
<gene>
    <name evidence="2" type="ORF">STRAU_1733</name>
</gene>
<accession>S4A337</accession>
<dbReference type="Proteomes" id="UP000014629">
    <property type="component" value="Unassembled WGS sequence"/>
</dbReference>
<evidence type="ECO:0000256" key="1">
    <source>
        <dbReference type="SAM" id="MobiDB-lite"/>
    </source>
</evidence>
<dbReference type="RefSeq" id="WP_016639863.1">
    <property type="nucleotide sequence ID" value="NZ_AOPZ01000067.1"/>
</dbReference>
<reference evidence="2 3" key="1">
    <citation type="submission" date="2013-02" db="EMBL/GenBank/DDBJ databases">
        <title>Draft Genome Sequence of Streptomyces aurantiacus, Which Produces Setomimycin.</title>
        <authorList>
            <person name="Gruening B.A."/>
            <person name="Praeg A."/>
            <person name="Erxleben A."/>
            <person name="Guenther S."/>
            <person name="Mueller M."/>
        </authorList>
    </citation>
    <scope>NUCLEOTIDE SEQUENCE [LARGE SCALE GENOMIC DNA]</scope>
    <source>
        <strain evidence="2 3">JA 4570</strain>
    </source>
</reference>
<evidence type="ECO:0000313" key="2">
    <source>
        <dbReference type="EMBL" id="EPH45105.1"/>
    </source>
</evidence>
<keyword evidence="3" id="KW-1185">Reference proteome</keyword>
<dbReference type="EMBL" id="AOPZ01000067">
    <property type="protein sequence ID" value="EPH45105.1"/>
    <property type="molecule type" value="Genomic_DNA"/>
</dbReference>
<evidence type="ECO:0000313" key="3">
    <source>
        <dbReference type="Proteomes" id="UP000014629"/>
    </source>
</evidence>
<protein>
    <submittedName>
        <fullName evidence="2">Uncharacterized protein</fullName>
    </submittedName>
</protein>
<proteinExistence type="predicted"/>
<comment type="caution">
    <text evidence="2">The sequence shown here is derived from an EMBL/GenBank/DDBJ whole genome shotgun (WGS) entry which is preliminary data.</text>
</comment>
<feature type="region of interest" description="Disordered" evidence="1">
    <location>
        <begin position="45"/>
        <end position="163"/>
    </location>
</feature>
<sequence>MPERVLRILQHLREQTTAVELAEVLWLAQRVPQGENAPLALALLRESGGGAPPSEDAGADTGTAPEAMLPPSLHEEEGPSELHATAEQPEADSGTDDADTPPGDAGSQSDADADADADTEGAMPMPMPMPIPRESCPRRRPRPNLPEPLPCASRTRAPCPACW</sequence>
<name>S4A337_9ACTN</name>
<dbReference type="PATRIC" id="fig|1286094.4.peg.1712"/>